<keyword evidence="2" id="KW-1185">Reference proteome</keyword>
<accession>A0AAD3H4Q6</accession>
<organism evidence="1 2">
    <name type="scientific">Chaetoceros tenuissimus</name>
    <dbReference type="NCBI Taxonomy" id="426638"/>
    <lineage>
        <taxon>Eukaryota</taxon>
        <taxon>Sar</taxon>
        <taxon>Stramenopiles</taxon>
        <taxon>Ochrophyta</taxon>
        <taxon>Bacillariophyta</taxon>
        <taxon>Coscinodiscophyceae</taxon>
        <taxon>Chaetocerotophycidae</taxon>
        <taxon>Chaetocerotales</taxon>
        <taxon>Chaetocerotaceae</taxon>
        <taxon>Chaetoceros</taxon>
    </lineage>
</organism>
<dbReference type="Proteomes" id="UP001054902">
    <property type="component" value="Unassembled WGS sequence"/>
</dbReference>
<proteinExistence type="predicted"/>
<evidence type="ECO:0000313" key="1">
    <source>
        <dbReference type="EMBL" id="GFH50537.1"/>
    </source>
</evidence>
<reference evidence="1 2" key="1">
    <citation type="journal article" date="2021" name="Sci. Rep.">
        <title>The genome of the diatom Chaetoceros tenuissimus carries an ancient integrated fragment of an extant virus.</title>
        <authorList>
            <person name="Hongo Y."/>
            <person name="Kimura K."/>
            <person name="Takaki Y."/>
            <person name="Yoshida Y."/>
            <person name="Baba S."/>
            <person name="Kobayashi G."/>
            <person name="Nagasaki K."/>
            <person name="Hano T."/>
            <person name="Tomaru Y."/>
        </authorList>
    </citation>
    <scope>NUCLEOTIDE SEQUENCE [LARGE SCALE GENOMIC DNA]</scope>
    <source>
        <strain evidence="1 2">NIES-3715</strain>
    </source>
</reference>
<sequence>MAAMCLLIKDENEKLPEWLAYHYLKLPLQYLVVRVDSESTTSPKYILDKFRNETGMDIVLWNDAHFRLEIDTSTVDPIQQHRIRQRRFFSECMKHQKARGRKWLIMIDTDEYIANNVYGGHEPVLSDNQTLLDYINRKENEISTSTAIDNTNTSFIQGGCHLMSRLTFSAVDEKDASLLHRKLPGRQFKPMMFNTLRFFRHASPNAGKDNAREDARRTRAKFNKKGLLDYGKPIYHMQGWLNEFVDRRGLSQSQDLLRDVGVIKVGKQKIRESPYYPRISDFEKLDENIPVEKRYFGVNGEILPTNA</sequence>
<comment type="caution">
    <text evidence="1">The sequence shown here is derived from an EMBL/GenBank/DDBJ whole genome shotgun (WGS) entry which is preliminary data.</text>
</comment>
<dbReference type="EMBL" id="BLLK01000040">
    <property type="protein sequence ID" value="GFH50537.1"/>
    <property type="molecule type" value="Genomic_DNA"/>
</dbReference>
<name>A0AAD3H4Q6_9STRA</name>
<protein>
    <submittedName>
        <fullName evidence="1">Uncharacterized protein</fullName>
    </submittedName>
</protein>
<gene>
    <name evidence="1" type="ORF">CTEN210_07013</name>
</gene>
<evidence type="ECO:0000313" key="2">
    <source>
        <dbReference type="Proteomes" id="UP001054902"/>
    </source>
</evidence>
<dbReference type="AlphaFoldDB" id="A0AAD3H4Q6"/>